<accession>A0A0E2E4S1</accession>
<protein>
    <submittedName>
        <fullName evidence="1">Uncharacterized protein</fullName>
    </submittedName>
</protein>
<dbReference type="Proteomes" id="UP000011705">
    <property type="component" value="Chromosome"/>
</dbReference>
<evidence type="ECO:0000313" key="1">
    <source>
        <dbReference type="EMBL" id="EMB31733.1"/>
    </source>
</evidence>
<organism evidence="1">
    <name type="scientific">Treponema denticola H-22</name>
    <dbReference type="NCBI Taxonomy" id="999432"/>
    <lineage>
        <taxon>Bacteria</taxon>
        <taxon>Pseudomonadati</taxon>
        <taxon>Spirochaetota</taxon>
        <taxon>Spirochaetia</taxon>
        <taxon>Spirochaetales</taxon>
        <taxon>Treponemataceae</taxon>
        <taxon>Treponema</taxon>
    </lineage>
</organism>
<sequence>MLETVKGYYNGTQIVLDSPVKLRQGQEVVITYRVFKSNLRQTSKINLIKSLVGAIPYTGKSLDDYRKERLKKYESPN</sequence>
<comment type="caution">
    <text evidence="1">The sequence shown here is derived from an EMBL/GenBank/DDBJ whole genome shotgun (WGS) entry which is preliminary data.</text>
</comment>
<dbReference type="PATRIC" id="fig|999432.5.peg.2195"/>
<dbReference type="EMBL" id="AGDV01000020">
    <property type="protein sequence ID" value="EMB31733.1"/>
    <property type="molecule type" value="Genomic_DNA"/>
</dbReference>
<name>A0A0E2E4S1_TREDN</name>
<gene>
    <name evidence="1" type="ORF">HMPREF9726_02113</name>
</gene>
<reference evidence="1" key="1">
    <citation type="submission" date="2012-01" db="EMBL/GenBank/DDBJ databases">
        <title>The Genome Sequence of Treponema denticola H-22.</title>
        <authorList>
            <consortium name="The Broad Institute Genome Sequencing Platform"/>
            <person name="Earl A."/>
            <person name="Ward D."/>
            <person name="Feldgarden M."/>
            <person name="Gevers D."/>
            <person name="Blanton J.M."/>
            <person name="Fenno C.J."/>
            <person name="Baranova O.V."/>
            <person name="Mathney J."/>
            <person name="Dewhirst F.E."/>
            <person name="Izard J."/>
            <person name="Young S.K."/>
            <person name="Zeng Q."/>
            <person name="Gargeya S."/>
            <person name="Fitzgerald M."/>
            <person name="Haas B."/>
            <person name="Abouelleil A."/>
            <person name="Alvarado L."/>
            <person name="Arachchi H.M."/>
            <person name="Berlin A."/>
            <person name="Chapman S.B."/>
            <person name="Gearin G."/>
            <person name="Goldberg J."/>
            <person name="Griggs A."/>
            <person name="Gujja S."/>
            <person name="Hansen M."/>
            <person name="Heiman D."/>
            <person name="Howarth C."/>
            <person name="Larimer J."/>
            <person name="Lui A."/>
            <person name="MacDonald P.J.P."/>
            <person name="McCowen C."/>
            <person name="Montmayeur A."/>
            <person name="Murphy C."/>
            <person name="Neiman D."/>
            <person name="Pearson M."/>
            <person name="Priest M."/>
            <person name="Roberts A."/>
            <person name="Saif S."/>
            <person name="Shea T."/>
            <person name="Sisk P."/>
            <person name="Stolte C."/>
            <person name="Sykes S."/>
            <person name="Wortman J."/>
            <person name="Nusbaum C."/>
            <person name="Birren B."/>
        </authorList>
    </citation>
    <scope>NUCLEOTIDE SEQUENCE [LARGE SCALE GENOMIC DNA]</scope>
    <source>
        <strain evidence="1">H-22</strain>
    </source>
</reference>
<dbReference type="GeneID" id="2739821"/>
<dbReference type="AlphaFoldDB" id="A0A0E2E4S1"/>
<dbReference type="RefSeq" id="WP_002669944.1">
    <property type="nucleotide sequence ID" value="NZ_CM001795.1"/>
</dbReference>
<dbReference type="HOGENOM" id="CLU_2637017_0_0_12"/>
<proteinExistence type="predicted"/>